<sequence length="543" mass="62143">MEESQEILLNSLKSFGLSIPMEVSSIGGLNQPTLFSICGQWLHIVDETSTFPASLPDSMADRVKFCTELASAIKTLGYIGEMSFHKLLYPSEEDVHKLVRFLVDSLSELSEAGKTADLTNIHAGAKTFVDNHESTSRSWTKKAVYNRINLNYQKVKTRLQDLILESDLPESSSNNAEAAFSLRSLEADAVSEKMNEAASIGTSSTLPCTSKELASEDNFGGWREDLRDLGKYSSHNESTAAKRDMNNIKAYDEKISSHQEFSSKAECRMDTIHGQEMFLMEDTSGTSFELQHLEEEHEIMQEAVKMVFDDQYPVDFYIEQLNGHIKAAERSLQELENHWDSVRKPQQERKRSLMESLCLTNPEAQVKLQKLNGIELEIQSVLSEIRKREEECTKLSAHLEKQPKVAPRRSYIQRITEITKNSRKQDADIERIIKETRELQLESNSIEERLHRTYAVADETVFREAKKDSVGRQAYRLLTSIHESFEQIREKILETDRTRREVADLEAKLAAMSSRKLDIDKLQADLDAFRRENEYLEKGLQNR</sequence>
<dbReference type="Pfam" id="PF05667">
    <property type="entry name" value="CCDC22_CC"/>
    <property type="match status" value="1"/>
</dbReference>
<evidence type="ECO:0000313" key="6">
    <source>
        <dbReference type="Proteomes" id="UP001279734"/>
    </source>
</evidence>
<keyword evidence="6" id="KW-1185">Reference proteome</keyword>
<dbReference type="InterPro" id="IPR008530">
    <property type="entry name" value="CCDC22"/>
</dbReference>
<feature type="domain" description="CCDC22 N-terminal" evidence="4">
    <location>
        <begin position="1"/>
        <end position="107"/>
    </location>
</feature>
<dbReference type="GO" id="GO:0097602">
    <property type="term" value="F:cullin family protein binding"/>
    <property type="evidence" value="ECO:0007669"/>
    <property type="project" value="TreeGrafter"/>
</dbReference>
<evidence type="ECO:0000256" key="2">
    <source>
        <dbReference type="SAM" id="Coils"/>
    </source>
</evidence>
<dbReference type="PANTHER" id="PTHR15668">
    <property type="entry name" value="JM1 PROTEIN"/>
    <property type="match status" value="1"/>
</dbReference>
<dbReference type="GO" id="GO:2000060">
    <property type="term" value="P:positive regulation of ubiquitin-dependent protein catabolic process"/>
    <property type="evidence" value="ECO:0007669"/>
    <property type="project" value="TreeGrafter"/>
</dbReference>
<evidence type="ECO:0008006" key="7">
    <source>
        <dbReference type="Google" id="ProtNLM"/>
    </source>
</evidence>
<dbReference type="EMBL" id="BSYO01000029">
    <property type="protein sequence ID" value="GMH25477.1"/>
    <property type="molecule type" value="Genomic_DNA"/>
</dbReference>
<name>A0AAD3T9U3_NEPGR</name>
<gene>
    <name evidence="5" type="ORF">Nepgr_027320</name>
</gene>
<evidence type="ECO:0000313" key="5">
    <source>
        <dbReference type="EMBL" id="GMH25477.1"/>
    </source>
</evidence>
<keyword evidence="2" id="KW-0175">Coiled coil</keyword>
<evidence type="ECO:0000259" key="4">
    <source>
        <dbReference type="Pfam" id="PF21674"/>
    </source>
</evidence>
<dbReference type="Proteomes" id="UP001279734">
    <property type="component" value="Unassembled WGS sequence"/>
</dbReference>
<accession>A0AAD3T9U3</accession>
<feature type="domain" description="CCDC22 coiled-coil" evidence="3">
    <location>
        <begin position="134"/>
        <end position="513"/>
    </location>
</feature>
<evidence type="ECO:0000256" key="1">
    <source>
        <dbReference type="ARBA" id="ARBA00006438"/>
    </source>
</evidence>
<proteinExistence type="inferred from homology"/>
<organism evidence="5 6">
    <name type="scientific">Nepenthes gracilis</name>
    <name type="common">Slender pitcher plant</name>
    <dbReference type="NCBI Taxonomy" id="150966"/>
    <lineage>
        <taxon>Eukaryota</taxon>
        <taxon>Viridiplantae</taxon>
        <taxon>Streptophyta</taxon>
        <taxon>Embryophyta</taxon>
        <taxon>Tracheophyta</taxon>
        <taxon>Spermatophyta</taxon>
        <taxon>Magnoliopsida</taxon>
        <taxon>eudicotyledons</taxon>
        <taxon>Gunneridae</taxon>
        <taxon>Pentapetalae</taxon>
        <taxon>Caryophyllales</taxon>
        <taxon>Nepenthaceae</taxon>
        <taxon>Nepenthes</taxon>
    </lineage>
</organism>
<dbReference type="InterPro" id="IPR048349">
    <property type="entry name" value="CCDC22_N"/>
</dbReference>
<dbReference type="AlphaFoldDB" id="A0AAD3T9U3"/>
<feature type="coiled-coil region" evidence="2">
    <location>
        <begin position="488"/>
        <end position="539"/>
    </location>
</feature>
<protein>
    <recommendedName>
        <fullName evidence="7">Coiled-coil domain-containing protein 22 homolog</fullName>
    </recommendedName>
</protein>
<evidence type="ECO:0000259" key="3">
    <source>
        <dbReference type="Pfam" id="PF05667"/>
    </source>
</evidence>
<comment type="caution">
    <text evidence="5">The sequence shown here is derived from an EMBL/GenBank/DDBJ whole genome shotgun (WGS) entry which is preliminary data.</text>
</comment>
<comment type="similarity">
    <text evidence="1">Belongs to the CCDC22 family.</text>
</comment>
<dbReference type="InterPro" id="IPR048348">
    <property type="entry name" value="CCDC22_CC"/>
</dbReference>
<reference evidence="5" key="1">
    <citation type="submission" date="2023-05" db="EMBL/GenBank/DDBJ databases">
        <title>Nepenthes gracilis genome sequencing.</title>
        <authorList>
            <person name="Fukushima K."/>
        </authorList>
    </citation>
    <scope>NUCLEOTIDE SEQUENCE</scope>
    <source>
        <strain evidence="5">SING2019-196</strain>
    </source>
</reference>
<dbReference type="PANTHER" id="PTHR15668:SF4">
    <property type="entry name" value="COILED-COIL DOMAIN-CONTAINING PROTEIN 22"/>
    <property type="match status" value="1"/>
</dbReference>
<dbReference type="Pfam" id="PF21674">
    <property type="entry name" value="CCDC22_N"/>
    <property type="match status" value="1"/>
</dbReference>